<evidence type="ECO:0000313" key="3">
    <source>
        <dbReference type="Proteomes" id="UP000193642"/>
    </source>
</evidence>
<dbReference type="STRING" id="329046.A0A1Y2BQT9"/>
<dbReference type="EMBL" id="MCGO01000052">
    <property type="protein sequence ID" value="ORY37103.1"/>
    <property type="molecule type" value="Genomic_DNA"/>
</dbReference>
<name>A0A1Y2BQT9_9FUNG</name>
<keyword evidence="3" id="KW-1185">Reference proteome</keyword>
<dbReference type="Proteomes" id="UP000193642">
    <property type="component" value="Unassembled WGS sequence"/>
</dbReference>
<dbReference type="OrthoDB" id="120815at2759"/>
<comment type="caution">
    <text evidence="2">The sequence shown here is derived from an EMBL/GenBank/DDBJ whole genome shotgun (WGS) entry which is preliminary data.</text>
</comment>
<gene>
    <name evidence="2" type="ORF">BCR33DRAFT_742470</name>
</gene>
<dbReference type="AlphaFoldDB" id="A0A1Y2BQT9"/>
<reference evidence="2 3" key="1">
    <citation type="submission" date="2016-07" db="EMBL/GenBank/DDBJ databases">
        <title>Pervasive Adenine N6-methylation of Active Genes in Fungi.</title>
        <authorList>
            <consortium name="DOE Joint Genome Institute"/>
            <person name="Mondo S.J."/>
            <person name="Dannebaum R.O."/>
            <person name="Kuo R.C."/>
            <person name="Labutti K."/>
            <person name="Haridas S."/>
            <person name="Kuo A."/>
            <person name="Salamov A."/>
            <person name="Ahrendt S.R."/>
            <person name="Lipzen A."/>
            <person name="Sullivan W."/>
            <person name="Andreopoulos W.B."/>
            <person name="Clum A."/>
            <person name="Lindquist E."/>
            <person name="Daum C."/>
            <person name="Ramamoorthy G.K."/>
            <person name="Gryganskyi A."/>
            <person name="Culley D."/>
            <person name="Magnuson J.K."/>
            <person name="James T.Y."/>
            <person name="O'Malley M.A."/>
            <person name="Stajich J.E."/>
            <person name="Spatafora J.W."/>
            <person name="Visel A."/>
            <person name="Grigoriev I.V."/>
        </authorList>
    </citation>
    <scope>NUCLEOTIDE SEQUENCE [LARGE SCALE GENOMIC DNA]</scope>
    <source>
        <strain evidence="2 3">JEL800</strain>
    </source>
</reference>
<protein>
    <submittedName>
        <fullName evidence="2">Uncharacterized protein</fullName>
    </submittedName>
</protein>
<sequence length="115" mass="12656">MLEKEYVSEASGKLNNPGKPFFLKTAAKVFLDANKAIDLNGMNYARKSMIRCSLSLDNGNWTEEMLSKPLQEIINKFRESFDGKPVDEVVEDGDTASEDGVDEDSVESDGTGEDA</sequence>
<feature type="compositionally biased region" description="Acidic residues" evidence="1">
    <location>
        <begin position="88"/>
        <end position="115"/>
    </location>
</feature>
<feature type="region of interest" description="Disordered" evidence="1">
    <location>
        <begin position="84"/>
        <end position="115"/>
    </location>
</feature>
<accession>A0A1Y2BQT9</accession>
<organism evidence="2 3">
    <name type="scientific">Rhizoclosmatium globosum</name>
    <dbReference type="NCBI Taxonomy" id="329046"/>
    <lineage>
        <taxon>Eukaryota</taxon>
        <taxon>Fungi</taxon>
        <taxon>Fungi incertae sedis</taxon>
        <taxon>Chytridiomycota</taxon>
        <taxon>Chytridiomycota incertae sedis</taxon>
        <taxon>Chytridiomycetes</taxon>
        <taxon>Chytridiales</taxon>
        <taxon>Chytriomycetaceae</taxon>
        <taxon>Rhizoclosmatium</taxon>
    </lineage>
</organism>
<evidence type="ECO:0000256" key="1">
    <source>
        <dbReference type="SAM" id="MobiDB-lite"/>
    </source>
</evidence>
<proteinExistence type="predicted"/>
<evidence type="ECO:0000313" key="2">
    <source>
        <dbReference type="EMBL" id="ORY37103.1"/>
    </source>
</evidence>